<dbReference type="PANTHER" id="PTHR48094">
    <property type="entry name" value="PROTEIN/NUCLEIC ACID DEGLYCASE DJ-1-RELATED"/>
    <property type="match status" value="1"/>
</dbReference>
<gene>
    <name evidence="5" type="ORF">SAMN05216267_103067</name>
</gene>
<keyword evidence="2" id="KW-0456">Lyase</keyword>
<evidence type="ECO:0000259" key="4">
    <source>
        <dbReference type="Pfam" id="PF01965"/>
    </source>
</evidence>
<dbReference type="GO" id="GO:0019243">
    <property type="term" value="P:methylglyoxal catabolic process to D-lactate via S-lactoyl-glutathione"/>
    <property type="evidence" value="ECO:0007669"/>
    <property type="project" value="TreeGrafter"/>
</dbReference>
<dbReference type="GO" id="GO:0005737">
    <property type="term" value="C:cytoplasm"/>
    <property type="evidence" value="ECO:0007669"/>
    <property type="project" value="TreeGrafter"/>
</dbReference>
<dbReference type="CDD" id="cd03141">
    <property type="entry name" value="GATase1_Hsp31_like"/>
    <property type="match status" value="1"/>
</dbReference>
<evidence type="ECO:0000313" key="5">
    <source>
        <dbReference type="EMBL" id="SEO55209.1"/>
    </source>
</evidence>
<keyword evidence="5" id="KW-0378">Hydrolase</keyword>
<proteinExistence type="inferred from homology"/>
<dbReference type="STRING" id="310780.SAMN05216267_103067"/>
<dbReference type="RefSeq" id="WP_069462911.1">
    <property type="nucleotide sequence ID" value="NZ_FODD01000030.1"/>
</dbReference>
<reference evidence="5 6" key="1">
    <citation type="submission" date="2016-10" db="EMBL/GenBank/DDBJ databases">
        <authorList>
            <person name="de Groot N.N."/>
        </authorList>
    </citation>
    <scope>NUCLEOTIDE SEQUENCE [LARGE SCALE GENOMIC DNA]</scope>
    <source>
        <strain evidence="5 6">CGMCC 4.2026</strain>
    </source>
</reference>
<accession>A0A1H8QLU9</accession>
<dbReference type="Proteomes" id="UP000181951">
    <property type="component" value="Unassembled WGS sequence"/>
</dbReference>
<dbReference type="OrthoDB" id="9792284at2"/>
<keyword evidence="5" id="KW-0645">Protease</keyword>
<dbReference type="Gene3D" id="3.40.50.880">
    <property type="match status" value="1"/>
</dbReference>
<dbReference type="InterPro" id="IPR050325">
    <property type="entry name" value="Prot/Nucl_acid_deglycase"/>
</dbReference>
<dbReference type="GO" id="GO:0019172">
    <property type="term" value="F:glyoxalase III activity"/>
    <property type="evidence" value="ECO:0007669"/>
    <property type="project" value="TreeGrafter"/>
</dbReference>
<dbReference type="GO" id="GO:0008233">
    <property type="term" value="F:peptidase activity"/>
    <property type="evidence" value="ECO:0007669"/>
    <property type="project" value="UniProtKB-KW"/>
</dbReference>
<organism evidence="5 6">
    <name type="scientific">Actinacidiphila rubida</name>
    <dbReference type="NCBI Taxonomy" id="310780"/>
    <lineage>
        <taxon>Bacteria</taxon>
        <taxon>Bacillati</taxon>
        <taxon>Actinomycetota</taxon>
        <taxon>Actinomycetes</taxon>
        <taxon>Kitasatosporales</taxon>
        <taxon>Streptomycetaceae</taxon>
        <taxon>Actinacidiphila</taxon>
    </lineage>
</organism>
<keyword evidence="1" id="KW-0346">Stress response</keyword>
<dbReference type="InterPro" id="IPR029062">
    <property type="entry name" value="Class_I_gatase-like"/>
</dbReference>
<dbReference type="Pfam" id="PF01965">
    <property type="entry name" value="DJ-1_PfpI"/>
    <property type="match status" value="1"/>
</dbReference>
<comment type="similarity">
    <text evidence="3">Belongs to the peptidase C56 family. HSP31-like subfamily.</text>
</comment>
<dbReference type="InterPro" id="IPR002818">
    <property type="entry name" value="DJ-1/PfpI"/>
</dbReference>
<name>A0A1H8QLU9_9ACTN</name>
<dbReference type="AlphaFoldDB" id="A0A1H8QLU9"/>
<evidence type="ECO:0000313" key="6">
    <source>
        <dbReference type="Proteomes" id="UP000181951"/>
    </source>
</evidence>
<protein>
    <submittedName>
        <fullName evidence="5">Putative intracellular protease/amidase</fullName>
    </submittedName>
</protein>
<sequence length="219" mass="23697">MRGWQQLGSTGQRSGYTVMEAADPWSVLTEAGWSVEFTTVQGGPPPEDGFDQAPMPLVPAFRADEGVQHKLEHAPKPEDVDPDSFDLVFYVGGHGAMWDFPRNADLERIGARVYENGGIVAAVCHGPAVFVNLRLSDGTPLVAGKNMTGFSNLEERTIHRETIVPFLLQTTLEGLGAHYSSAGFMEPHVVSDDRLVTGQNPVSALGVARAAVSHYENPR</sequence>
<evidence type="ECO:0000256" key="1">
    <source>
        <dbReference type="ARBA" id="ARBA00023016"/>
    </source>
</evidence>
<evidence type="ECO:0000256" key="3">
    <source>
        <dbReference type="ARBA" id="ARBA00038493"/>
    </source>
</evidence>
<dbReference type="GO" id="GO:0006508">
    <property type="term" value="P:proteolysis"/>
    <property type="evidence" value="ECO:0007669"/>
    <property type="project" value="UniProtKB-KW"/>
</dbReference>
<feature type="domain" description="DJ-1/PfpI" evidence="4">
    <location>
        <begin position="16"/>
        <end position="212"/>
    </location>
</feature>
<keyword evidence="6" id="KW-1185">Reference proteome</keyword>
<evidence type="ECO:0000256" key="2">
    <source>
        <dbReference type="ARBA" id="ARBA00023239"/>
    </source>
</evidence>
<dbReference type="SUPFAM" id="SSF52317">
    <property type="entry name" value="Class I glutamine amidotransferase-like"/>
    <property type="match status" value="1"/>
</dbReference>
<dbReference type="PANTHER" id="PTHR48094:SF11">
    <property type="entry name" value="GLUTATHIONE-INDEPENDENT GLYOXALASE HSP31-RELATED"/>
    <property type="match status" value="1"/>
</dbReference>
<dbReference type="EMBL" id="FODD01000030">
    <property type="protein sequence ID" value="SEO55209.1"/>
    <property type="molecule type" value="Genomic_DNA"/>
</dbReference>